<dbReference type="InterPro" id="IPR002933">
    <property type="entry name" value="Peptidase_M20"/>
</dbReference>
<reference evidence="1 2" key="1">
    <citation type="submission" date="2021-07" db="EMBL/GenBank/DDBJ databases">
        <title>Paenibacillus radiodurans sp. nov., isolated from the southeastern edge of Tengger Desert.</title>
        <authorList>
            <person name="Zhang G."/>
        </authorList>
    </citation>
    <scope>NUCLEOTIDE SEQUENCE [LARGE SCALE GENOMIC DNA]</scope>
    <source>
        <strain evidence="1 2">CCM 7311</strain>
    </source>
</reference>
<proteinExistence type="predicted"/>
<dbReference type="Proteomes" id="UP001519887">
    <property type="component" value="Unassembled WGS sequence"/>
</dbReference>
<dbReference type="Pfam" id="PF01546">
    <property type="entry name" value="Peptidase_M20"/>
    <property type="match status" value="1"/>
</dbReference>
<dbReference type="PANTHER" id="PTHR43808">
    <property type="entry name" value="ACETYLORNITHINE DEACETYLASE"/>
    <property type="match status" value="1"/>
</dbReference>
<dbReference type="EMBL" id="JAHZIK010000435">
    <property type="protein sequence ID" value="MBW7455794.1"/>
    <property type="molecule type" value="Genomic_DNA"/>
</dbReference>
<name>A0ABS7C4G5_9BACL</name>
<evidence type="ECO:0000313" key="1">
    <source>
        <dbReference type="EMBL" id="MBW7455794.1"/>
    </source>
</evidence>
<dbReference type="Gene3D" id="3.40.630.10">
    <property type="entry name" value="Zn peptidases"/>
    <property type="match status" value="1"/>
</dbReference>
<accession>A0ABS7C4G5</accession>
<protein>
    <submittedName>
        <fullName evidence="1">M20/M25/M40 family metallo-hydrolase</fullName>
    </submittedName>
</protein>
<feature type="non-terminal residue" evidence="1">
    <location>
        <position position="150"/>
    </location>
</feature>
<sequence length="150" mass="16631">MNAQQVIMEKFNELGLEIDVFEPENERLYAYKEADRGHYYENRPNVVGVWKGTGGGRSLILNGHIDTMPFDQLDKWTSHPLQPTRSEGKLYGRGSCDMKAGVAAMIMAVENLVKHGMRLKGDVILQSVVDEEGGGNGTLACLDRGYRADA</sequence>
<organism evidence="1 2">
    <name type="scientific">Paenibacillus sepulcri</name>
    <dbReference type="NCBI Taxonomy" id="359917"/>
    <lineage>
        <taxon>Bacteria</taxon>
        <taxon>Bacillati</taxon>
        <taxon>Bacillota</taxon>
        <taxon>Bacilli</taxon>
        <taxon>Bacillales</taxon>
        <taxon>Paenibacillaceae</taxon>
        <taxon>Paenibacillus</taxon>
    </lineage>
</organism>
<dbReference type="InterPro" id="IPR050072">
    <property type="entry name" value="Peptidase_M20A"/>
</dbReference>
<dbReference type="SUPFAM" id="SSF53187">
    <property type="entry name" value="Zn-dependent exopeptidases"/>
    <property type="match status" value="1"/>
</dbReference>
<keyword evidence="2" id="KW-1185">Reference proteome</keyword>
<evidence type="ECO:0000313" key="2">
    <source>
        <dbReference type="Proteomes" id="UP001519887"/>
    </source>
</evidence>
<comment type="caution">
    <text evidence="1">The sequence shown here is derived from an EMBL/GenBank/DDBJ whole genome shotgun (WGS) entry which is preliminary data.</text>
</comment>
<gene>
    <name evidence="1" type="ORF">K0U00_17340</name>
</gene>
<dbReference type="PANTHER" id="PTHR43808:SF25">
    <property type="entry name" value="PEPTIDASE M20 DIMERISATION DOMAIN-CONTAINING PROTEIN"/>
    <property type="match status" value="1"/>
</dbReference>